<dbReference type="PATRIC" id="fig|1656095.3.peg.4190"/>
<accession>A0A0J8VU29</accession>
<keyword evidence="2" id="KW-1185">Reference proteome</keyword>
<evidence type="ECO:0000313" key="2">
    <source>
        <dbReference type="Proteomes" id="UP000037315"/>
    </source>
</evidence>
<gene>
    <name evidence="1" type="ORF">ACH50_00160</name>
</gene>
<dbReference type="Proteomes" id="UP000037315">
    <property type="component" value="Unassembled WGS sequence"/>
</dbReference>
<dbReference type="EMBL" id="LFEJ01000001">
    <property type="protein sequence ID" value="KMV36701.1"/>
    <property type="molecule type" value="Genomic_DNA"/>
</dbReference>
<protein>
    <recommendedName>
        <fullName evidence="3">PAAR repeat-containing protein</fullName>
    </recommendedName>
</protein>
<dbReference type="OrthoDB" id="6860016at2"/>
<organism evidence="1 2">
    <name type="scientific">Franconibacter pulveris</name>
    <dbReference type="NCBI Taxonomy" id="435910"/>
    <lineage>
        <taxon>Bacteria</taxon>
        <taxon>Pseudomonadati</taxon>
        <taxon>Pseudomonadota</taxon>
        <taxon>Gammaproteobacteria</taxon>
        <taxon>Enterobacterales</taxon>
        <taxon>Enterobacteriaceae</taxon>
        <taxon>Franconibacter</taxon>
    </lineage>
</organism>
<dbReference type="CDD" id="cd14744">
    <property type="entry name" value="PAAR_CT_2"/>
    <property type="match status" value="1"/>
</dbReference>
<dbReference type="InterPro" id="IPR008727">
    <property type="entry name" value="PAAR_motif"/>
</dbReference>
<proteinExistence type="predicted"/>
<name>A0A0J8VU29_9ENTR</name>
<evidence type="ECO:0008006" key="3">
    <source>
        <dbReference type="Google" id="ProtNLM"/>
    </source>
</evidence>
<dbReference type="STRING" id="1121863.GCA_000621185_01053"/>
<dbReference type="AlphaFoldDB" id="A0A0J8VU29"/>
<sequence>MRGVIRMHDPLTSGGKVISASGPEFDGIPVMLRGDRVICPVHNGEYVVNDCSPDWTINGRGVVLDKCRAECGCAIITTLPVAGEEK</sequence>
<reference evidence="1 2" key="1">
    <citation type="submission" date="2015-06" db="EMBL/GenBank/DDBJ databases">
        <title>Genome sequencing of Cronobacter sp. strain DJ34 isolated from petroleum contaminated sludge of Duliajan Oil Fields, Assam, India.</title>
        <authorList>
            <person name="Pal S."/>
            <person name="Banerjee T.D."/>
            <person name="Roy A."/>
            <person name="Sar P."/>
            <person name="Kazy S.K."/>
        </authorList>
    </citation>
    <scope>NUCLEOTIDE SEQUENCE [LARGE SCALE GENOMIC DNA]</scope>
    <source>
        <strain evidence="1 2">DJ34</strain>
    </source>
</reference>
<comment type="caution">
    <text evidence="1">The sequence shown here is derived from an EMBL/GenBank/DDBJ whole genome shotgun (WGS) entry which is preliminary data.</text>
</comment>
<dbReference type="Pfam" id="PF05488">
    <property type="entry name" value="PAAR_motif"/>
    <property type="match status" value="1"/>
</dbReference>
<evidence type="ECO:0000313" key="1">
    <source>
        <dbReference type="EMBL" id="KMV36701.1"/>
    </source>
</evidence>